<protein>
    <submittedName>
        <fullName evidence="1">Phage terminase small subunit P27 family</fullName>
    </submittedName>
</protein>
<organism evidence="1 2">
    <name type="scientific">Spirosoma agri</name>
    <dbReference type="NCBI Taxonomy" id="1987381"/>
    <lineage>
        <taxon>Bacteria</taxon>
        <taxon>Pseudomonadati</taxon>
        <taxon>Bacteroidota</taxon>
        <taxon>Cytophagia</taxon>
        <taxon>Cytophagales</taxon>
        <taxon>Cytophagaceae</taxon>
        <taxon>Spirosoma</taxon>
    </lineage>
</organism>
<evidence type="ECO:0000313" key="2">
    <source>
        <dbReference type="Proteomes" id="UP000477386"/>
    </source>
</evidence>
<dbReference type="NCBIfam" id="TIGR01558">
    <property type="entry name" value="sm_term_P27"/>
    <property type="match status" value="1"/>
</dbReference>
<dbReference type="RefSeq" id="WP_164040067.1">
    <property type="nucleotide sequence ID" value="NZ_JAAGNZ010000001.1"/>
</dbReference>
<dbReference type="EMBL" id="JAAGNZ010000001">
    <property type="protein sequence ID" value="NEU68327.1"/>
    <property type="molecule type" value="Genomic_DNA"/>
</dbReference>
<name>A0A6M0IKC8_9BACT</name>
<gene>
    <name evidence="1" type="ORF">GK091_15650</name>
</gene>
<dbReference type="Pfam" id="PF05119">
    <property type="entry name" value="Terminase_4"/>
    <property type="match status" value="1"/>
</dbReference>
<sequence>MGPGRPAKPTAVKVLEGTYRPDRAMPNEVQPDLLAHIPDPPEGLGEWGVREWGVVCRWLHDTGNLAGTDLSLIAAYCNEVSNYWEYDAQVKAKGAVIAIKSKEGLVVRVQKNPFTGLRKDALNEALKLATQFGFTPAARTRLTMGAGAVDTKPKSKLGKLMGGN</sequence>
<dbReference type="Proteomes" id="UP000477386">
    <property type="component" value="Unassembled WGS sequence"/>
</dbReference>
<dbReference type="InterPro" id="IPR006448">
    <property type="entry name" value="Phage_term_ssu_P27"/>
</dbReference>
<evidence type="ECO:0000313" key="1">
    <source>
        <dbReference type="EMBL" id="NEU68327.1"/>
    </source>
</evidence>
<comment type="caution">
    <text evidence="1">The sequence shown here is derived from an EMBL/GenBank/DDBJ whole genome shotgun (WGS) entry which is preliminary data.</text>
</comment>
<accession>A0A6M0IKC8</accession>
<keyword evidence="2" id="KW-1185">Reference proteome</keyword>
<proteinExistence type="predicted"/>
<reference evidence="1 2" key="1">
    <citation type="submission" date="2020-02" db="EMBL/GenBank/DDBJ databases">
        <title>Draft genome sequence of two Spirosoma agri KCTC 52727 and Spirosoma terrae KCTC 52035.</title>
        <authorList>
            <person name="Rojas J."/>
            <person name="Ambika Manirajan B."/>
            <person name="Ratering S."/>
            <person name="Suarez C."/>
            <person name="Schnell S."/>
        </authorList>
    </citation>
    <scope>NUCLEOTIDE SEQUENCE [LARGE SCALE GENOMIC DNA]</scope>
    <source>
        <strain evidence="1 2">KCTC 52727</strain>
    </source>
</reference>
<dbReference type="AlphaFoldDB" id="A0A6M0IKC8"/>